<feature type="transmembrane region" description="Helical" evidence="1">
    <location>
        <begin position="68"/>
        <end position="90"/>
    </location>
</feature>
<sequence length="149" mass="15610">MQHATRYRLGQILLVAAVLAFAWATAVSLRVTHGYSAAGLAWMVASSLIALAFATAGTWLLSDHVRQALTISIGIALFVAPTAFGAHALLSAYIVEADGADIGAWFMMLCGNILLPAGGALVITASIAFAVQRRRRLRRLVSVCEGGAS</sequence>
<keyword evidence="1" id="KW-0812">Transmembrane</keyword>
<keyword evidence="1" id="KW-0472">Membrane</keyword>
<feature type="transmembrane region" description="Helical" evidence="1">
    <location>
        <begin position="40"/>
        <end position="61"/>
    </location>
</feature>
<evidence type="ECO:0000256" key="1">
    <source>
        <dbReference type="SAM" id="Phobius"/>
    </source>
</evidence>
<evidence type="ECO:0000313" key="2">
    <source>
        <dbReference type="EMBL" id="KTR81769.1"/>
    </source>
</evidence>
<reference evidence="2 3" key="1">
    <citation type="journal article" date="2016" name="Front. Microbiol.">
        <title>Genomic Resource of Rice Seed Associated Bacteria.</title>
        <authorList>
            <person name="Midha S."/>
            <person name="Bansal K."/>
            <person name="Sharma S."/>
            <person name="Kumar N."/>
            <person name="Patil P.P."/>
            <person name="Chaudhry V."/>
            <person name="Patil P.B."/>
        </authorList>
    </citation>
    <scope>NUCLEOTIDE SEQUENCE [LARGE SCALE GENOMIC DNA]</scope>
    <source>
        <strain evidence="2 3">NS354</strain>
    </source>
</reference>
<name>A0A147EC61_9MICO</name>
<dbReference type="AlphaFoldDB" id="A0A147EC61"/>
<dbReference type="Proteomes" id="UP000070810">
    <property type="component" value="Unassembled WGS sequence"/>
</dbReference>
<dbReference type="EMBL" id="LDRK01000117">
    <property type="protein sequence ID" value="KTR81769.1"/>
    <property type="molecule type" value="Genomic_DNA"/>
</dbReference>
<dbReference type="PATRIC" id="fig|1079994.3.peg.344"/>
<keyword evidence="3" id="KW-1185">Reference proteome</keyword>
<protein>
    <submittedName>
        <fullName evidence="2">Uncharacterized protein</fullName>
    </submittedName>
</protein>
<accession>A0A147EC61</accession>
<evidence type="ECO:0000313" key="3">
    <source>
        <dbReference type="Proteomes" id="UP000070810"/>
    </source>
</evidence>
<gene>
    <name evidence="2" type="ORF">NS354_12185</name>
</gene>
<comment type="caution">
    <text evidence="2">The sequence shown here is derived from an EMBL/GenBank/DDBJ whole genome shotgun (WGS) entry which is preliminary data.</text>
</comment>
<organism evidence="2 3">
    <name type="scientific">Leucobacter chromiiresistens</name>
    <dbReference type="NCBI Taxonomy" id="1079994"/>
    <lineage>
        <taxon>Bacteria</taxon>
        <taxon>Bacillati</taxon>
        <taxon>Actinomycetota</taxon>
        <taxon>Actinomycetes</taxon>
        <taxon>Micrococcales</taxon>
        <taxon>Microbacteriaceae</taxon>
        <taxon>Leucobacter</taxon>
    </lineage>
</organism>
<keyword evidence="1" id="KW-1133">Transmembrane helix</keyword>
<feature type="transmembrane region" description="Helical" evidence="1">
    <location>
        <begin position="102"/>
        <end position="131"/>
    </location>
</feature>
<proteinExistence type="predicted"/>